<keyword evidence="7" id="KW-0732">Signal</keyword>
<evidence type="ECO:0000313" key="9">
    <source>
        <dbReference type="EMBL" id="KAH0468403.1"/>
    </source>
</evidence>
<evidence type="ECO:0000256" key="7">
    <source>
        <dbReference type="SAM" id="SignalP"/>
    </source>
</evidence>
<dbReference type="GO" id="GO:0032267">
    <property type="term" value="F:tRNA(Ile)-lysidine synthase activity"/>
    <property type="evidence" value="ECO:0007669"/>
    <property type="project" value="UniProtKB-EC"/>
</dbReference>
<sequence length="716" mass="80111">MLFSLLLPLHSPILLPLRHFRCKCSVPDISFYREAFARKMALAGIKPHHRIALGVSGGSDSMALCVLTAGWKSEGLSGKVDSSGYIDGLLGIVVDHRLRPESVEEARIVQERAMKMGIRCEISCCNWPDGRPKVGDLQEAAREMRYQIFQDVCAKQHIGVLLVAHHADDQVIVIFAIPCLWMQAELFILRLSRNSGVFGLAGMAFVSQLFSAPVNDPWSGSSNNGVLLVRPMLELSKGDMYEICHGGKQIWVEDPTNQCTLFTRNRIRIALKNLSSSSFSSEMKALVSACRLTRLFIENISHKMLEHSVSIMNEGYSIIDLEKLDPSSVDDLCLSRFLVMIMQFISQRQRPIRGSVMKLLLEYIRNIPCKTSLTAAGCYLCAAPRSKGKKIIVCYSPESPLSSKLLLSSFYCEEGASFSSVIEQIVRDAKFYSNRLVAETPSMPFLRAKSSEAILREAVQIKLISQSTYNSIRSLQMEEHDIFCSQNGVEEAYDSGHRARVSSPSNIEIYPGQSYHFMCRFLVTWKLYEMKDGVSSNLNEYNPISEADRKILCQFCRITQEHALTIRHMVDADWLYLAKLSESQTLNEARNELETSNFEMGHHLAMEHRCSSYMKSSVQTALQNLKYVPAAARRALPVFVNSHNLPICIPSIGFSCCPFLSIEAEFRPRVPLGGGTLISTAQEILQIMGDLGAFLELTSISSNAPLKLHCSQLSKL</sequence>
<dbReference type="SUPFAM" id="SSF52402">
    <property type="entry name" value="Adenine nucleotide alpha hydrolases-like"/>
    <property type="match status" value="1"/>
</dbReference>
<dbReference type="GO" id="GO:0008033">
    <property type="term" value="P:tRNA processing"/>
    <property type="evidence" value="ECO:0007669"/>
    <property type="project" value="UniProtKB-KW"/>
</dbReference>
<organism evidence="9 10">
    <name type="scientific">Dendrobium chrysotoxum</name>
    <name type="common">Orchid</name>
    <dbReference type="NCBI Taxonomy" id="161865"/>
    <lineage>
        <taxon>Eukaryota</taxon>
        <taxon>Viridiplantae</taxon>
        <taxon>Streptophyta</taxon>
        <taxon>Embryophyta</taxon>
        <taxon>Tracheophyta</taxon>
        <taxon>Spermatophyta</taxon>
        <taxon>Magnoliopsida</taxon>
        <taxon>Liliopsida</taxon>
        <taxon>Asparagales</taxon>
        <taxon>Orchidaceae</taxon>
        <taxon>Epidendroideae</taxon>
        <taxon>Malaxideae</taxon>
        <taxon>Dendrobiinae</taxon>
        <taxon>Dendrobium</taxon>
    </lineage>
</organism>
<protein>
    <recommendedName>
        <fullName evidence="1">tRNA(Ile)-lysidine synthetase</fullName>
        <ecNumber evidence="1">6.3.4.19</ecNumber>
    </recommendedName>
</protein>
<feature type="domain" description="tRNA(Ile)-lysidine/2-thiocytidine synthase N-terminal" evidence="8">
    <location>
        <begin position="51"/>
        <end position="268"/>
    </location>
</feature>
<keyword evidence="4" id="KW-0547">Nucleotide-binding</keyword>
<evidence type="ECO:0000256" key="2">
    <source>
        <dbReference type="ARBA" id="ARBA00022598"/>
    </source>
</evidence>
<evidence type="ECO:0000256" key="3">
    <source>
        <dbReference type="ARBA" id="ARBA00022694"/>
    </source>
</evidence>
<evidence type="ECO:0000256" key="5">
    <source>
        <dbReference type="ARBA" id="ARBA00022840"/>
    </source>
</evidence>
<dbReference type="InterPro" id="IPR011063">
    <property type="entry name" value="TilS/TtcA_N"/>
</dbReference>
<dbReference type="EMBL" id="JAGFBR010000004">
    <property type="protein sequence ID" value="KAH0468403.1"/>
    <property type="molecule type" value="Genomic_DNA"/>
</dbReference>
<feature type="chain" id="PRO_5043809645" description="tRNA(Ile)-lysidine synthetase" evidence="7">
    <location>
        <begin position="17"/>
        <end position="716"/>
    </location>
</feature>
<dbReference type="AlphaFoldDB" id="A0AAV7HJY0"/>
<evidence type="ECO:0000256" key="1">
    <source>
        <dbReference type="ARBA" id="ARBA00013267"/>
    </source>
</evidence>
<reference evidence="9 10" key="1">
    <citation type="journal article" date="2021" name="Hortic Res">
        <title>Chromosome-scale assembly of the Dendrobium chrysotoxum genome enhances the understanding of orchid evolution.</title>
        <authorList>
            <person name="Zhang Y."/>
            <person name="Zhang G.Q."/>
            <person name="Zhang D."/>
            <person name="Liu X.D."/>
            <person name="Xu X.Y."/>
            <person name="Sun W.H."/>
            <person name="Yu X."/>
            <person name="Zhu X."/>
            <person name="Wang Z.W."/>
            <person name="Zhao X."/>
            <person name="Zhong W.Y."/>
            <person name="Chen H."/>
            <person name="Yin W.L."/>
            <person name="Huang T."/>
            <person name="Niu S.C."/>
            <person name="Liu Z.J."/>
        </authorList>
    </citation>
    <scope>NUCLEOTIDE SEQUENCE [LARGE SCALE GENOMIC DNA]</scope>
    <source>
        <strain evidence="9">Lindl</strain>
    </source>
</reference>
<dbReference type="InterPro" id="IPR012795">
    <property type="entry name" value="tRNA_Ile_lys_synt_N"/>
</dbReference>
<comment type="catalytic activity">
    <reaction evidence="6">
        <text>cytidine(34) in tRNA(Ile2) + L-lysine + ATP = lysidine(34) in tRNA(Ile2) + AMP + diphosphate + H(+)</text>
        <dbReference type="Rhea" id="RHEA:43744"/>
        <dbReference type="Rhea" id="RHEA-COMP:10625"/>
        <dbReference type="Rhea" id="RHEA-COMP:10670"/>
        <dbReference type="ChEBI" id="CHEBI:15378"/>
        <dbReference type="ChEBI" id="CHEBI:30616"/>
        <dbReference type="ChEBI" id="CHEBI:32551"/>
        <dbReference type="ChEBI" id="CHEBI:33019"/>
        <dbReference type="ChEBI" id="CHEBI:82748"/>
        <dbReference type="ChEBI" id="CHEBI:83665"/>
        <dbReference type="ChEBI" id="CHEBI:456215"/>
        <dbReference type="EC" id="6.3.4.19"/>
    </reaction>
</comment>
<dbReference type="Gene3D" id="3.40.50.620">
    <property type="entry name" value="HUPs"/>
    <property type="match status" value="1"/>
</dbReference>
<dbReference type="PANTHER" id="PTHR43033:SF5">
    <property type="entry name" value="TRNA(ILE)-LYSIDINE SYNTHETASE"/>
    <property type="match status" value="1"/>
</dbReference>
<feature type="signal peptide" evidence="7">
    <location>
        <begin position="1"/>
        <end position="16"/>
    </location>
</feature>
<keyword evidence="5" id="KW-0067">ATP-binding</keyword>
<evidence type="ECO:0000313" key="10">
    <source>
        <dbReference type="Proteomes" id="UP000775213"/>
    </source>
</evidence>
<evidence type="ECO:0000259" key="8">
    <source>
        <dbReference type="Pfam" id="PF01171"/>
    </source>
</evidence>
<dbReference type="HAMAP" id="MF_01161">
    <property type="entry name" value="tRNA_Ile_lys_synt"/>
    <property type="match status" value="1"/>
</dbReference>
<dbReference type="Pfam" id="PF01171">
    <property type="entry name" value="ATP_bind_3"/>
    <property type="match status" value="1"/>
</dbReference>
<comment type="caution">
    <text evidence="9">The sequence shown here is derived from an EMBL/GenBank/DDBJ whole genome shotgun (WGS) entry which is preliminary data.</text>
</comment>
<dbReference type="NCBIfam" id="TIGR02432">
    <property type="entry name" value="lysidine_TilS_N"/>
    <property type="match status" value="1"/>
</dbReference>
<proteinExistence type="inferred from homology"/>
<keyword evidence="2" id="KW-0436">Ligase</keyword>
<evidence type="ECO:0000256" key="4">
    <source>
        <dbReference type="ARBA" id="ARBA00022741"/>
    </source>
</evidence>
<evidence type="ECO:0000256" key="6">
    <source>
        <dbReference type="ARBA" id="ARBA00048539"/>
    </source>
</evidence>
<dbReference type="InterPro" id="IPR012094">
    <property type="entry name" value="tRNA_Ile_lys_synt"/>
</dbReference>
<dbReference type="GO" id="GO:0005524">
    <property type="term" value="F:ATP binding"/>
    <property type="evidence" value="ECO:0007669"/>
    <property type="project" value="UniProtKB-KW"/>
</dbReference>
<dbReference type="CDD" id="cd01992">
    <property type="entry name" value="TilS_N"/>
    <property type="match status" value="1"/>
</dbReference>
<keyword evidence="10" id="KW-1185">Reference proteome</keyword>
<dbReference type="EC" id="6.3.4.19" evidence="1"/>
<accession>A0AAV7HJY0</accession>
<keyword evidence="3" id="KW-0819">tRNA processing</keyword>
<dbReference type="InterPro" id="IPR014729">
    <property type="entry name" value="Rossmann-like_a/b/a_fold"/>
</dbReference>
<dbReference type="PANTHER" id="PTHR43033">
    <property type="entry name" value="TRNA(ILE)-LYSIDINE SYNTHASE-RELATED"/>
    <property type="match status" value="1"/>
</dbReference>
<gene>
    <name evidence="9" type="ORF">IEQ34_003436</name>
</gene>
<name>A0AAV7HJY0_DENCH</name>
<dbReference type="Proteomes" id="UP000775213">
    <property type="component" value="Unassembled WGS sequence"/>
</dbReference>